<dbReference type="EMBL" id="JAULJE010000009">
    <property type="protein sequence ID" value="KAK1339064.1"/>
    <property type="molecule type" value="Genomic_DNA"/>
</dbReference>
<gene>
    <name evidence="4" type="ORF">QTO34_019737</name>
</gene>
<dbReference type="InterPro" id="IPR032675">
    <property type="entry name" value="LRR_dom_sf"/>
</dbReference>
<evidence type="ECO:0000256" key="1">
    <source>
        <dbReference type="ARBA" id="ARBA00004245"/>
    </source>
</evidence>
<evidence type="ECO:0000313" key="5">
    <source>
        <dbReference type="Proteomes" id="UP001177744"/>
    </source>
</evidence>
<reference evidence="4" key="1">
    <citation type="submission" date="2023-06" db="EMBL/GenBank/DDBJ databases">
        <title>Reference genome for the Northern bat (Eptesicus nilssonii), a most northern bat species.</title>
        <authorList>
            <person name="Laine V.N."/>
            <person name="Pulliainen A.T."/>
            <person name="Lilley T.M."/>
        </authorList>
    </citation>
    <scope>NUCLEOTIDE SEQUENCE</scope>
    <source>
        <strain evidence="4">BLF_Eptnil</strain>
        <tissue evidence="4">Kidney</tissue>
    </source>
</reference>
<evidence type="ECO:0000256" key="2">
    <source>
        <dbReference type="ARBA" id="ARBA00022490"/>
    </source>
</evidence>
<comment type="subcellular location">
    <subcellularLocation>
        <location evidence="1">Cytoplasm</location>
        <location evidence="1">Cytoskeleton</location>
    </subcellularLocation>
</comment>
<sequence length="136" mass="15315">MESNFITGAGILALVDALRDNETLAELKIDNQRQQLGTAVELEMAKMLEENTNILKFGYRFTQQGPRTRAANAITKNNDLVRKKRVEGDHHFQWTVYPMTGQLPVYCGISLLNRSTELYKPHLLPHTAIALCSSKA</sequence>
<comment type="caution">
    <text evidence="4">The sequence shown here is derived from an EMBL/GenBank/DDBJ whole genome shotgun (WGS) entry which is preliminary data.</text>
</comment>
<proteinExistence type="predicted"/>
<dbReference type="InterPro" id="IPR004934">
    <property type="entry name" value="TMOD"/>
</dbReference>
<keyword evidence="5" id="KW-1185">Reference proteome</keyword>
<evidence type="ECO:0000256" key="3">
    <source>
        <dbReference type="ARBA" id="ARBA00023212"/>
    </source>
</evidence>
<dbReference type="GO" id="GO:0051694">
    <property type="term" value="P:pointed-end actin filament capping"/>
    <property type="evidence" value="ECO:0007669"/>
    <property type="project" value="InterPro"/>
</dbReference>
<dbReference type="AlphaFoldDB" id="A0AA40HX86"/>
<dbReference type="GO" id="GO:0007015">
    <property type="term" value="P:actin filament organization"/>
    <property type="evidence" value="ECO:0007669"/>
    <property type="project" value="TreeGrafter"/>
</dbReference>
<evidence type="ECO:0000313" key="4">
    <source>
        <dbReference type="EMBL" id="KAK1339064.1"/>
    </source>
</evidence>
<keyword evidence="2" id="KW-0963">Cytoplasm</keyword>
<dbReference type="GO" id="GO:0006936">
    <property type="term" value="P:muscle contraction"/>
    <property type="evidence" value="ECO:0007669"/>
    <property type="project" value="TreeGrafter"/>
</dbReference>
<dbReference type="GO" id="GO:0005523">
    <property type="term" value="F:tropomyosin binding"/>
    <property type="evidence" value="ECO:0007669"/>
    <property type="project" value="InterPro"/>
</dbReference>
<protein>
    <submittedName>
        <fullName evidence="4">Uncharacterized protein</fullName>
    </submittedName>
</protein>
<dbReference type="Proteomes" id="UP001177744">
    <property type="component" value="Unassembled WGS sequence"/>
</dbReference>
<dbReference type="SUPFAM" id="SSF52047">
    <property type="entry name" value="RNI-like"/>
    <property type="match status" value="1"/>
</dbReference>
<keyword evidence="3" id="KW-0206">Cytoskeleton</keyword>
<name>A0AA40HX86_CNENI</name>
<dbReference type="Gene3D" id="3.80.10.10">
    <property type="entry name" value="Ribonuclease Inhibitor"/>
    <property type="match status" value="1"/>
</dbReference>
<dbReference type="PANTHER" id="PTHR10901">
    <property type="entry name" value="TROPOMODULIN"/>
    <property type="match status" value="1"/>
</dbReference>
<organism evidence="4 5">
    <name type="scientific">Cnephaeus nilssonii</name>
    <name type="common">Northern bat</name>
    <name type="synonym">Eptesicus nilssonii</name>
    <dbReference type="NCBI Taxonomy" id="3371016"/>
    <lineage>
        <taxon>Eukaryota</taxon>
        <taxon>Metazoa</taxon>
        <taxon>Chordata</taxon>
        <taxon>Craniata</taxon>
        <taxon>Vertebrata</taxon>
        <taxon>Euteleostomi</taxon>
        <taxon>Mammalia</taxon>
        <taxon>Eutheria</taxon>
        <taxon>Laurasiatheria</taxon>
        <taxon>Chiroptera</taxon>
        <taxon>Yangochiroptera</taxon>
        <taxon>Vespertilionidae</taxon>
        <taxon>Cnephaeus</taxon>
    </lineage>
</organism>
<dbReference type="PANTHER" id="PTHR10901:SF18">
    <property type="entry name" value="TROPOMODULIN-3"/>
    <property type="match status" value="1"/>
</dbReference>
<dbReference type="GO" id="GO:0005865">
    <property type="term" value="C:striated muscle thin filament"/>
    <property type="evidence" value="ECO:0007669"/>
    <property type="project" value="TreeGrafter"/>
</dbReference>
<accession>A0AA40HX86</accession>
<dbReference type="GO" id="GO:0030239">
    <property type="term" value="P:myofibril assembly"/>
    <property type="evidence" value="ECO:0007669"/>
    <property type="project" value="TreeGrafter"/>
</dbReference>